<accession>A0A5B7YE95</accession>
<evidence type="ECO:0000313" key="4">
    <source>
        <dbReference type="Proteomes" id="UP000304912"/>
    </source>
</evidence>
<proteinExistence type="inferred from homology"/>
<evidence type="ECO:0000313" key="3">
    <source>
        <dbReference type="EMBL" id="QCZ93888.1"/>
    </source>
</evidence>
<evidence type="ECO:0000256" key="2">
    <source>
        <dbReference type="PROSITE-ProRule" id="PRU01282"/>
    </source>
</evidence>
<name>A0A5B7YE95_9ALTE</name>
<reference evidence="3 4" key="1">
    <citation type="submission" date="2019-04" db="EMBL/GenBank/DDBJ databases">
        <title>Salinimonas iocasae sp. nov., a halophilic bacterium isolated from the outer tube casing of tubeworms in Okinawa Trough.</title>
        <authorList>
            <person name="Zhang H."/>
            <person name="Wang H."/>
            <person name="Li C."/>
        </authorList>
    </citation>
    <scope>NUCLEOTIDE SEQUENCE [LARGE SCALE GENOMIC DNA]</scope>
    <source>
        <strain evidence="3 4">KX18D6</strain>
    </source>
</reference>
<evidence type="ECO:0000256" key="1">
    <source>
        <dbReference type="ARBA" id="ARBA00007198"/>
    </source>
</evidence>
<dbReference type="NCBIfam" id="NF008107">
    <property type="entry name" value="PRK10853.1"/>
    <property type="match status" value="1"/>
</dbReference>
<dbReference type="InterPro" id="IPR006660">
    <property type="entry name" value="Arsenate_reductase-like"/>
</dbReference>
<dbReference type="InterPro" id="IPR006504">
    <property type="entry name" value="Tscrpt_reg_Spx/MgsR"/>
</dbReference>
<dbReference type="OrthoDB" id="9803749at2"/>
<dbReference type="KEGG" id="salk:FBQ74_10500"/>
<dbReference type="CDD" id="cd03035">
    <property type="entry name" value="ArsC_Yffb"/>
    <property type="match status" value="1"/>
</dbReference>
<dbReference type="PANTHER" id="PTHR30041">
    <property type="entry name" value="ARSENATE REDUCTASE"/>
    <property type="match status" value="1"/>
</dbReference>
<dbReference type="PROSITE" id="PS51353">
    <property type="entry name" value="ARSC"/>
    <property type="match status" value="1"/>
</dbReference>
<dbReference type="InterPro" id="IPR036249">
    <property type="entry name" value="Thioredoxin-like_sf"/>
</dbReference>
<dbReference type="AlphaFoldDB" id="A0A5B7YE95"/>
<comment type="similarity">
    <text evidence="1 2">Belongs to the ArsC family.</text>
</comment>
<keyword evidence="4" id="KW-1185">Reference proteome</keyword>
<dbReference type="Pfam" id="PF03960">
    <property type="entry name" value="ArsC"/>
    <property type="match status" value="1"/>
</dbReference>
<protein>
    <submittedName>
        <fullName evidence="3">ArsC family reductase</fullName>
    </submittedName>
</protein>
<dbReference type="Gene3D" id="3.40.30.10">
    <property type="entry name" value="Glutaredoxin"/>
    <property type="match status" value="1"/>
</dbReference>
<dbReference type="NCBIfam" id="TIGR01617">
    <property type="entry name" value="arsC_related"/>
    <property type="match status" value="1"/>
</dbReference>
<dbReference type="Proteomes" id="UP000304912">
    <property type="component" value="Chromosome"/>
</dbReference>
<dbReference type="SUPFAM" id="SSF52833">
    <property type="entry name" value="Thioredoxin-like"/>
    <property type="match status" value="1"/>
</dbReference>
<dbReference type="PANTHER" id="PTHR30041:SF8">
    <property type="entry name" value="PROTEIN YFFB"/>
    <property type="match status" value="1"/>
</dbReference>
<dbReference type="RefSeq" id="WP_139756630.1">
    <property type="nucleotide sequence ID" value="NZ_CP039852.1"/>
</dbReference>
<sequence>MTTTLYGISNCDTIKKAKKWLETHDIDYQFHDYRKDGINRQWLEQTESILGWETMLNKRGTTYRQLDDQTKSHMDREAAISIMAESPAIIKRPILDYDSSLHIGFKPEQYKEIFFHE</sequence>
<gene>
    <name evidence="3" type="ORF">FBQ74_10500</name>
</gene>
<dbReference type="EMBL" id="CP039852">
    <property type="protein sequence ID" value="QCZ93888.1"/>
    <property type="molecule type" value="Genomic_DNA"/>
</dbReference>
<organism evidence="3 4">
    <name type="scientific">Salinimonas iocasae</name>
    <dbReference type="NCBI Taxonomy" id="2572577"/>
    <lineage>
        <taxon>Bacteria</taxon>
        <taxon>Pseudomonadati</taxon>
        <taxon>Pseudomonadota</taxon>
        <taxon>Gammaproteobacteria</taxon>
        <taxon>Alteromonadales</taxon>
        <taxon>Alteromonadaceae</taxon>
        <taxon>Alteromonas/Salinimonas group</taxon>
        <taxon>Salinimonas</taxon>
    </lineage>
</organism>